<dbReference type="EMBL" id="AP015039">
    <property type="protein sequence ID" value="BAT90393.1"/>
    <property type="molecule type" value="Genomic_DNA"/>
</dbReference>
<protein>
    <submittedName>
        <fullName evidence="1">Uncharacterized protein</fullName>
    </submittedName>
</protein>
<sequence>LQFISSPTRTLNTKPLLPFIFSQLPSSLFLLFLHQIKPSHFHTLQHTLPFTHTLTHHPLTPIIPCTHTLTHPTLPTYTPHTPYLS</sequence>
<dbReference type="Proteomes" id="UP000291084">
    <property type="component" value="Chromosome 6"/>
</dbReference>
<keyword evidence="2" id="KW-1185">Reference proteome</keyword>
<name>A0A0S3SCB1_PHAAN</name>
<proteinExistence type="predicted"/>
<evidence type="ECO:0000313" key="1">
    <source>
        <dbReference type="EMBL" id="BAT90393.1"/>
    </source>
</evidence>
<dbReference type="AlphaFoldDB" id="A0A0S3SCB1"/>
<organism evidence="1 2">
    <name type="scientific">Vigna angularis var. angularis</name>
    <dbReference type="NCBI Taxonomy" id="157739"/>
    <lineage>
        <taxon>Eukaryota</taxon>
        <taxon>Viridiplantae</taxon>
        <taxon>Streptophyta</taxon>
        <taxon>Embryophyta</taxon>
        <taxon>Tracheophyta</taxon>
        <taxon>Spermatophyta</taxon>
        <taxon>Magnoliopsida</taxon>
        <taxon>eudicotyledons</taxon>
        <taxon>Gunneridae</taxon>
        <taxon>Pentapetalae</taxon>
        <taxon>rosids</taxon>
        <taxon>fabids</taxon>
        <taxon>Fabales</taxon>
        <taxon>Fabaceae</taxon>
        <taxon>Papilionoideae</taxon>
        <taxon>50 kb inversion clade</taxon>
        <taxon>NPAAA clade</taxon>
        <taxon>indigoferoid/millettioid clade</taxon>
        <taxon>Phaseoleae</taxon>
        <taxon>Vigna</taxon>
    </lineage>
</organism>
<feature type="non-terminal residue" evidence="1">
    <location>
        <position position="1"/>
    </location>
</feature>
<evidence type="ECO:0000313" key="2">
    <source>
        <dbReference type="Proteomes" id="UP000291084"/>
    </source>
</evidence>
<reference evidence="1 2" key="1">
    <citation type="journal article" date="2015" name="Sci. Rep.">
        <title>The power of single molecule real-time sequencing technology in the de novo assembly of a eukaryotic genome.</title>
        <authorList>
            <person name="Sakai H."/>
            <person name="Naito K."/>
            <person name="Ogiso-Tanaka E."/>
            <person name="Takahashi Y."/>
            <person name="Iseki K."/>
            <person name="Muto C."/>
            <person name="Satou K."/>
            <person name="Teruya K."/>
            <person name="Shiroma A."/>
            <person name="Shimoji M."/>
            <person name="Hirano T."/>
            <person name="Itoh T."/>
            <person name="Kaga A."/>
            <person name="Tomooka N."/>
        </authorList>
    </citation>
    <scope>NUCLEOTIDE SEQUENCE [LARGE SCALE GENOMIC DNA]</scope>
    <source>
        <strain evidence="2">cv. Shumari</strain>
    </source>
</reference>
<gene>
    <name evidence="1" type="primary">Vigan.06G163100</name>
    <name evidence="1" type="ORF">VIGAN_06163100</name>
</gene>
<accession>A0A0S3SCB1</accession>